<reference evidence="3 4" key="4">
    <citation type="journal article" date="2009" name="Appl. Environ. Microbiol.">
        <title>Comparative genome-wide transcriptional profiling of Azorhizobium caulinodans ORS571 grown under free-living and symbiotic conditions.</title>
        <authorList>
            <person name="Tsukada S."/>
            <person name="Aono T."/>
            <person name="Akiba N."/>
            <person name="Lee KB."/>
            <person name="Liu CT."/>
            <person name="Toyazaki H."/>
            <person name="Oyaizu H."/>
        </authorList>
    </citation>
    <scope>NUCLEOTIDE SEQUENCE [LARGE SCALE GENOMIC DNA]</scope>
    <source>
        <strain evidence="4">ATCC 43989 / DSM 5975 / JCM 20966 / LMG 6465 / NBRC 14845 / NCIMB 13405 / ORS 571</strain>
    </source>
</reference>
<evidence type="ECO:0000256" key="1">
    <source>
        <dbReference type="ARBA" id="ARBA00009387"/>
    </source>
</evidence>
<dbReference type="AlphaFoldDB" id="A8HTM3"/>
<reference evidence="4" key="2">
    <citation type="submission" date="2007-04" db="EMBL/GenBank/DDBJ databases">
        <title>Complete genome sequence of the nitrogen-fixing bacterium Azorhizobium caulinodans ORS571.</title>
        <authorList>
            <person name="Lee K.B."/>
            <person name="Backer P.D."/>
            <person name="Aono T."/>
            <person name="Liu C.T."/>
            <person name="Suzuki S."/>
            <person name="Suzuki T."/>
            <person name="Kaneko T."/>
            <person name="Yamada M."/>
            <person name="Tabata S."/>
            <person name="Kupfer D.M."/>
            <person name="Najar F.Z."/>
            <person name="Wiley G.B."/>
            <person name="Roe B."/>
            <person name="Binnewies T."/>
            <person name="Ussery D."/>
            <person name="Vereecke D."/>
            <person name="Gevers D."/>
            <person name="Holsters M."/>
            <person name="Oyaizu H."/>
        </authorList>
    </citation>
    <scope>NUCLEOTIDE SEQUENCE [LARGE SCALE GENOMIC DNA]</scope>
    <source>
        <strain evidence="4">ATCC 43989 / DSM 5975 / JCM 20966 / LMG 6465 / NBRC 14845 / NCIMB 13405 / ORS 571</strain>
    </source>
</reference>
<evidence type="ECO:0000313" key="3">
    <source>
        <dbReference type="EMBL" id="BAF86850.1"/>
    </source>
</evidence>
<dbReference type="SUPFAM" id="SSF53955">
    <property type="entry name" value="Lysozyme-like"/>
    <property type="match status" value="1"/>
</dbReference>
<dbReference type="STRING" id="438753.AZC_0852"/>
<comment type="similarity">
    <text evidence="1">Belongs to the virb1 family.</text>
</comment>
<dbReference type="eggNOG" id="COG0741">
    <property type="taxonomic scope" value="Bacteria"/>
</dbReference>
<dbReference type="Gene3D" id="1.10.530.10">
    <property type="match status" value="1"/>
</dbReference>
<name>A8HTM3_AZOC5</name>
<reference evidence="3 4" key="6">
    <citation type="journal article" date="2011" name="Appl. Environ. Microbiol.">
        <title>Involvement of the azorhizobial chromosome partition gene (parA) in the onset of bacteroid differentiation during Sesbania rostrata stem nodule development.</title>
        <authorList>
            <person name="Liu CT."/>
            <person name="Lee KB."/>
            <person name="Wang YS."/>
            <person name="Peng MH."/>
            <person name="Lee KT."/>
            <person name="Suzuki S."/>
            <person name="Suzuki T."/>
            <person name="Oyaizu H."/>
        </authorList>
    </citation>
    <scope>NUCLEOTIDE SEQUENCE [LARGE SCALE GENOMIC DNA]</scope>
    <source>
        <strain evidence="4">ATCC 43989 / DSM 5975 / JCM 20966 / LMG 6465 / NBRC 14845 / NCIMB 13405 / ORS 571</strain>
    </source>
</reference>
<dbReference type="EMBL" id="AP009384">
    <property type="protein sequence ID" value="BAF86850.1"/>
    <property type="molecule type" value="Genomic_DNA"/>
</dbReference>
<gene>
    <name evidence="3" type="ordered locus">AZC_0852</name>
</gene>
<dbReference type="InterPro" id="IPR023346">
    <property type="entry name" value="Lysozyme-like_dom_sf"/>
</dbReference>
<proteinExistence type="inferred from homology"/>
<dbReference type="KEGG" id="azc:AZC_0852"/>
<keyword evidence="4" id="KW-1185">Reference proteome</keyword>
<dbReference type="RefSeq" id="WP_012169383.1">
    <property type="nucleotide sequence ID" value="NC_009937.1"/>
</dbReference>
<accession>A8HTM3</accession>
<feature type="domain" description="Transglycosylase SLT" evidence="2">
    <location>
        <begin position="11"/>
        <end position="70"/>
    </location>
</feature>
<evidence type="ECO:0000259" key="2">
    <source>
        <dbReference type="Pfam" id="PF01464"/>
    </source>
</evidence>
<sequence>MADPSIIDEVRRRAQAAGLPPGVVEAIVAQESGFNPTTRPIGKDGRPLSSATGLFQMLDSDRKQYGLPANAPISQQIDAGIRKTQDNWNVARGALGRDPTPAELYAVHYQGVGAGPALLRADPNAGFRDTLNAYRAGWGDKVVSANPWLGQINTVGDFLNWSAGKINPKVAQYGGPAPGGPPAAQTAAVPPQAPSQAALAAPGSAPAADPAATALSSLASLQRVFGSLAPQQQPAPAPMQAQRPQIDLQRVAAAIQAAQQPLSNL</sequence>
<reference evidence="3 4" key="3">
    <citation type="journal article" date="2008" name="BMC Genomics">
        <title>The genome of the versatile nitrogen fixer Azorhizobium caulinodans ORS571.</title>
        <authorList>
            <person name="Lee KB."/>
            <person name="Backer P.D."/>
            <person name="Aono T."/>
            <person name="Liu CT."/>
            <person name="Suzuki S."/>
            <person name="Suzuki T."/>
            <person name="Kaneko T."/>
            <person name="Yamada M."/>
            <person name="Tabata S."/>
            <person name="Kupfer D.M."/>
            <person name="Najar F.Z."/>
            <person name="Wiley G.B."/>
            <person name="Roe B."/>
            <person name="Binnewies T.T."/>
            <person name="Ussery D.W."/>
            <person name="D'Haeze W."/>
            <person name="Herder J.D."/>
            <person name="Gevers D."/>
            <person name="Vereecke D."/>
            <person name="Holsters M."/>
            <person name="Oyaizu H."/>
        </authorList>
    </citation>
    <scope>NUCLEOTIDE SEQUENCE [LARGE SCALE GENOMIC DNA]</scope>
    <source>
        <strain evidence="4">ATCC 43989 / DSM 5975 / JCM 20966 / LMG 6465 / NBRC 14845 / NCIMB 13405 / ORS 571</strain>
    </source>
</reference>
<protein>
    <submittedName>
        <fullName evidence="3">Putative lytic transglycolase</fullName>
    </submittedName>
</protein>
<dbReference type="Pfam" id="PF01464">
    <property type="entry name" value="SLT"/>
    <property type="match status" value="1"/>
</dbReference>
<dbReference type="InterPro" id="IPR008258">
    <property type="entry name" value="Transglycosylase_SLT_dom_1"/>
</dbReference>
<dbReference type="Proteomes" id="UP000000270">
    <property type="component" value="Chromosome"/>
</dbReference>
<dbReference type="HOGENOM" id="CLU_1048250_0_0_5"/>
<evidence type="ECO:0000313" key="4">
    <source>
        <dbReference type="Proteomes" id="UP000000270"/>
    </source>
</evidence>
<reference evidence="3 4" key="5">
    <citation type="journal article" date="2010" name="Appl. Environ. Microbiol.">
        <title>phrR-like gene praR of Azorhizobium caulinodans ORS571 is essential for symbiosis with Sesbania rostrata and is involved in expression of reb genes.</title>
        <authorList>
            <person name="Akiba N."/>
            <person name="Aono T."/>
            <person name="Toyazaki H."/>
            <person name="Sato S."/>
            <person name="Oyaizu H."/>
        </authorList>
    </citation>
    <scope>NUCLEOTIDE SEQUENCE [LARGE SCALE GENOMIC DNA]</scope>
    <source>
        <strain evidence="4">ATCC 43989 / DSM 5975 / JCM 20966 / LMG 6465 / NBRC 14845 / NCIMB 13405 / ORS 571</strain>
    </source>
</reference>
<reference evidence="3 4" key="1">
    <citation type="journal article" date="2007" name="Appl. Environ. Microbiol.">
        <title>Rhizobial factors required for stem nodule maturation and maintenance in Sesbania rostrata-Azorhizobium caulinodans ORS571 symbiosis.</title>
        <authorList>
            <person name="Suzuki S."/>
            <person name="Aono T."/>
            <person name="Lee KB."/>
            <person name="Suzuki T."/>
            <person name="Liu CT."/>
            <person name="Miwa H."/>
            <person name="Wakao S."/>
            <person name="Iki T."/>
            <person name="Oyaizu H."/>
        </authorList>
    </citation>
    <scope>NUCLEOTIDE SEQUENCE [LARGE SCALE GENOMIC DNA]</scope>
    <source>
        <strain evidence="4">ATCC 43989 / DSM 5975 / JCM 20966 / LMG 6465 / NBRC 14845 / NCIMB 13405 / ORS 571</strain>
    </source>
</reference>
<organism evidence="3 4">
    <name type="scientific">Azorhizobium caulinodans (strain ATCC 43989 / DSM 5975 / JCM 20966 / LMG 6465 / NBRC 14845 / NCIMB 13405 / ORS 571)</name>
    <dbReference type="NCBI Taxonomy" id="438753"/>
    <lineage>
        <taxon>Bacteria</taxon>
        <taxon>Pseudomonadati</taxon>
        <taxon>Pseudomonadota</taxon>
        <taxon>Alphaproteobacteria</taxon>
        <taxon>Hyphomicrobiales</taxon>
        <taxon>Xanthobacteraceae</taxon>
        <taxon>Azorhizobium</taxon>
    </lineage>
</organism>